<evidence type="ECO:0000256" key="1">
    <source>
        <dbReference type="SAM" id="SignalP"/>
    </source>
</evidence>
<dbReference type="EMBL" id="BSYO01000005">
    <property type="protein sequence ID" value="GMH04959.1"/>
    <property type="molecule type" value="Genomic_DNA"/>
</dbReference>
<dbReference type="AlphaFoldDB" id="A0AAD3S611"/>
<keyword evidence="3" id="KW-1185">Reference proteome</keyword>
<evidence type="ECO:0008006" key="4">
    <source>
        <dbReference type="Google" id="ProtNLM"/>
    </source>
</evidence>
<accession>A0AAD3S611</accession>
<name>A0AAD3S611_NEPGR</name>
<protein>
    <recommendedName>
        <fullName evidence="4">Secreted protein</fullName>
    </recommendedName>
</protein>
<organism evidence="2 3">
    <name type="scientific">Nepenthes gracilis</name>
    <name type="common">Slender pitcher plant</name>
    <dbReference type="NCBI Taxonomy" id="150966"/>
    <lineage>
        <taxon>Eukaryota</taxon>
        <taxon>Viridiplantae</taxon>
        <taxon>Streptophyta</taxon>
        <taxon>Embryophyta</taxon>
        <taxon>Tracheophyta</taxon>
        <taxon>Spermatophyta</taxon>
        <taxon>Magnoliopsida</taxon>
        <taxon>eudicotyledons</taxon>
        <taxon>Gunneridae</taxon>
        <taxon>Pentapetalae</taxon>
        <taxon>Caryophyllales</taxon>
        <taxon>Nepenthaceae</taxon>
        <taxon>Nepenthes</taxon>
    </lineage>
</organism>
<comment type="caution">
    <text evidence="2">The sequence shown here is derived from an EMBL/GenBank/DDBJ whole genome shotgun (WGS) entry which is preliminary data.</text>
</comment>
<dbReference type="Proteomes" id="UP001279734">
    <property type="component" value="Unassembled WGS sequence"/>
</dbReference>
<reference evidence="2" key="1">
    <citation type="submission" date="2023-05" db="EMBL/GenBank/DDBJ databases">
        <title>Nepenthes gracilis genome sequencing.</title>
        <authorList>
            <person name="Fukushima K."/>
        </authorList>
    </citation>
    <scope>NUCLEOTIDE SEQUENCE</scope>
    <source>
        <strain evidence="2">SING2019-196</strain>
    </source>
</reference>
<sequence length="106" mass="11720">MLWPPAVEQDCPVFCAIVHLLLGCWWRCSCNTNAGKNRCFLAAECSGCERCCLLAAIARSILLCVMAHDLNYSVGMRISVAAWKSGFEKLIRLDCRLAGGWFGFAD</sequence>
<keyword evidence="1" id="KW-0732">Signal</keyword>
<feature type="signal peptide" evidence="1">
    <location>
        <begin position="1"/>
        <end position="30"/>
    </location>
</feature>
<evidence type="ECO:0000313" key="2">
    <source>
        <dbReference type="EMBL" id="GMH04959.1"/>
    </source>
</evidence>
<evidence type="ECO:0000313" key="3">
    <source>
        <dbReference type="Proteomes" id="UP001279734"/>
    </source>
</evidence>
<feature type="chain" id="PRO_5042234427" description="Secreted protein" evidence="1">
    <location>
        <begin position="31"/>
        <end position="106"/>
    </location>
</feature>
<proteinExistence type="predicted"/>
<gene>
    <name evidence="2" type="ORF">Nepgr_006799</name>
</gene>